<evidence type="ECO:0000256" key="3">
    <source>
        <dbReference type="ARBA" id="ARBA00022833"/>
    </source>
</evidence>
<dbReference type="PANTHER" id="PTHR46214:SF8">
    <property type="entry name" value="RING_FYVE_PHD ZINC FINGER SUPERFAMILY PROTEIN"/>
    <property type="match status" value="1"/>
</dbReference>
<dbReference type="PROSITE" id="PS51292">
    <property type="entry name" value="ZF_RING_CH"/>
    <property type="match status" value="1"/>
</dbReference>
<keyword evidence="3" id="KW-0862">Zinc</keyword>
<evidence type="ECO:0000313" key="7">
    <source>
        <dbReference type="Proteomes" id="UP000822688"/>
    </source>
</evidence>
<accession>A0A8T0HBD8</accession>
<dbReference type="SUPFAM" id="SSF57850">
    <property type="entry name" value="RING/U-box"/>
    <property type="match status" value="1"/>
</dbReference>
<dbReference type="InterPro" id="IPR011016">
    <property type="entry name" value="Znf_RING-CH"/>
</dbReference>
<name>A0A8T0HBD8_CERPU</name>
<proteinExistence type="predicted"/>
<organism evidence="6 7">
    <name type="scientific">Ceratodon purpureus</name>
    <name type="common">Fire moss</name>
    <name type="synonym">Dicranum purpureum</name>
    <dbReference type="NCBI Taxonomy" id="3225"/>
    <lineage>
        <taxon>Eukaryota</taxon>
        <taxon>Viridiplantae</taxon>
        <taxon>Streptophyta</taxon>
        <taxon>Embryophyta</taxon>
        <taxon>Bryophyta</taxon>
        <taxon>Bryophytina</taxon>
        <taxon>Bryopsida</taxon>
        <taxon>Dicranidae</taxon>
        <taxon>Pseudoditrichales</taxon>
        <taxon>Ditrichaceae</taxon>
        <taxon>Ceratodon</taxon>
    </lineage>
</organism>
<keyword evidence="2" id="KW-0863">Zinc-finger</keyword>
<evidence type="ECO:0000313" key="6">
    <source>
        <dbReference type="EMBL" id="KAG0567644.1"/>
    </source>
</evidence>
<evidence type="ECO:0000256" key="4">
    <source>
        <dbReference type="SAM" id="Phobius"/>
    </source>
</evidence>
<reference evidence="6" key="1">
    <citation type="submission" date="2020-06" db="EMBL/GenBank/DDBJ databases">
        <title>WGS assembly of Ceratodon purpureus strain R40.</title>
        <authorList>
            <person name="Carey S.B."/>
            <person name="Jenkins J."/>
            <person name="Shu S."/>
            <person name="Lovell J.T."/>
            <person name="Sreedasyam A."/>
            <person name="Maumus F."/>
            <person name="Tiley G.P."/>
            <person name="Fernandez-Pozo N."/>
            <person name="Barry K."/>
            <person name="Chen C."/>
            <person name="Wang M."/>
            <person name="Lipzen A."/>
            <person name="Daum C."/>
            <person name="Saski C.A."/>
            <person name="Payton A.C."/>
            <person name="Mcbreen J.C."/>
            <person name="Conrad R.E."/>
            <person name="Kollar L.M."/>
            <person name="Olsson S."/>
            <person name="Huttunen S."/>
            <person name="Landis J.B."/>
            <person name="Wickett N.J."/>
            <person name="Johnson M.G."/>
            <person name="Rensing S.A."/>
            <person name="Grimwood J."/>
            <person name="Schmutz J."/>
            <person name="Mcdaniel S.F."/>
        </authorList>
    </citation>
    <scope>NUCLEOTIDE SEQUENCE</scope>
    <source>
        <strain evidence="6">R40</strain>
    </source>
</reference>
<feature type="transmembrane region" description="Helical" evidence="4">
    <location>
        <begin position="144"/>
        <end position="162"/>
    </location>
</feature>
<dbReference type="Gene3D" id="3.30.40.10">
    <property type="entry name" value="Zinc/RING finger domain, C3HC4 (zinc finger)"/>
    <property type="match status" value="1"/>
</dbReference>
<dbReference type="SMART" id="SM00744">
    <property type="entry name" value="RINGv"/>
    <property type="match status" value="1"/>
</dbReference>
<dbReference type="AlphaFoldDB" id="A0A8T0HBD8"/>
<keyword evidence="4" id="KW-0812">Transmembrane</keyword>
<gene>
    <name evidence="6" type="ORF">KC19_7G151000</name>
</gene>
<feature type="domain" description="RING-CH-type" evidence="5">
    <location>
        <begin position="10"/>
        <end position="85"/>
    </location>
</feature>
<evidence type="ECO:0000256" key="1">
    <source>
        <dbReference type="ARBA" id="ARBA00022723"/>
    </source>
</evidence>
<evidence type="ECO:0000259" key="5">
    <source>
        <dbReference type="PROSITE" id="PS51292"/>
    </source>
</evidence>
<dbReference type="Proteomes" id="UP000822688">
    <property type="component" value="Chromosome 7"/>
</dbReference>
<dbReference type="GO" id="GO:0008270">
    <property type="term" value="F:zinc ion binding"/>
    <property type="evidence" value="ECO:0007669"/>
    <property type="project" value="UniProtKB-KW"/>
</dbReference>
<dbReference type="PANTHER" id="PTHR46214">
    <property type="entry name" value="ZINC FINGER, RING-CH-TYPE"/>
    <property type="match status" value="1"/>
</dbReference>
<protein>
    <recommendedName>
        <fullName evidence="5">RING-CH-type domain-containing protein</fullName>
    </recommendedName>
</protein>
<comment type="caution">
    <text evidence="6">The sequence shown here is derived from an EMBL/GenBank/DDBJ whole genome shotgun (WGS) entry which is preliminary data.</text>
</comment>
<keyword evidence="4" id="KW-0472">Membrane</keyword>
<keyword evidence="7" id="KW-1185">Reference proteome</keyword>
<keyword evidence="4" id="KW-1133">Transmembrane helix</keyword>
<evidence type="ECO:0000256" key="2">
    <source>
        <dbReference type="ARBA" id="ARBA00022771"/>
    </source>
</evidence>
<sequence length="167" mass="19264">MAKMESTIEFSNDVNSSCRICWEAQTNDEDPILQLGCDCKSPLDQAHSKCIYKWFSRPTLGCHPLRYGQIIYNYCEICQTDLSPPILLLLQNELNRNIVRARERRNQVSARLLIQRQLEEVVVDIPQQNEAVIETESMFNCSSLIFLIILLVSIFIIVANTVRPHDH</sequence>
<dbReference type="Pfam" id="PF12906">
    <property type="entry name" value="RINGv"/>
    <property type="match status" value="1"/>
</dbReference>
<keyword evidence="1" id="KW-0479">Metal-binding</keyword>
<dbReference type="EMBL" id="CM026428">
    <property type="protein sequence ID" value="KAG0567644.1"/>
    <property type="molecule type" value="Genomic_DNA"/>
</dbReference>
<dbReference type="InterPro" id="IPR013083">
    <property type="entry name" value="Znf_RING/FYVE/PHD"/>
</dbReference>